<sequence length="138" mass="14695">METGKNVEEVVLRVSEELERFGLKNIVSEDSRTLIVLLDVAEGKEVPVLTTFSEESFSIVVPVNASVSELEERLSGLGGKVHTMDLGENLAGIVVEAEGLPGAEELAGKLREVGRLLESLLSSEKVGVCCSGEVLVEA</sequence>
<reference evidence="2" key="1">
    <citation type="journal article" date="2008" name="J. Bacteriol.">
        <title>Genome sequence of Thermofilum pendens reveals an exceptional loss of biosynthetic pathways without genome reduction.</title>
        <authorList>
            <person name="Anderson I."/>
            <person name="Rodriguez J."/>
            <person name="Susanti D."/>
            <person name="Porat I."/>
            <person name="Reich C."/>
            <person name="Ulrich L.E."/>
            <person name="Elkins J.G."/>
            <person name="Mavromatis K."/>
            <person name="Lykidis A."/>
            <person name="Kim E."/>
            <person name="Thompson L.S."/>
            <person name="Nolan M."/>
            <person name="Land M."/>
            <person name="Copeland A."/>
            <person name="Lapidus A."/>
            <person name="Lucas S."/>
            <person name="Detter C."/>
            <person name="Zhulin I.B."/>
            <person name="Olsen G.J."/>
            <person name="Whitman W."/>
            <person name="Mukhopadhyay B."/>
            <person name="Bristow J."/>
            <person name="Kyrpides N."/>
        </authorList>
    </citation>
    <scope>NUCLEOTIDE SEQUENCE [LARGE SCALE GENOMIC DNA]</scope>
    <source>
        <strain evidence="2">DSM 2475 / Hrk 5</strain>
    </source>
</reference>
<evidence type="ECO:0000313" key="2">
    <source>
        <dbReference type="Proteomes" id="UP000000641"/>
    </source>
</evidence>
<accession>A1RW64</accession>
<dbReference type="RefSeq" id="WP_011751709.1">
    <property type="nucleotide sequence ID" value="NC_008698.1"/>
</dbReference>
<proteinExistence type="predicted"/>
<dbReference type="KEGG" id="tpe:Tpen_0034"/>
<organism evidence="1 2">
    <name type="scientific">Thermofilum pendens (strain DSM 2475 / Hrk 5)</name>
    <dbReference type="NCBI Taxonomy" id="368408"/>
    <lineage>
        <taxon>Archaea</taxon>
        <taxon>Thermoproteota</taxon>
        <taxon>Thermoprotei</taxon>
        <taxon>Thermofilales</taxon>
        <taxon>Thermofilaceae</taxon>
        <taxon>Thermofilum</taxon>
    </lineage>
</organism>
<dbReference type="AlphaFoldDB" id="A1RW64"/>
<dbReference type="Proteomes" id="UP000000641">
    <property type="component" value="Chromosome"/>
</dbReference>
<dbReference type="GeneID" id="4601675"/>
<protein>
    <submittedName>
        <fullName evidence="1">Uncharacterized protein</fullName>
    </submittedName>
</protein>
<keyword evidence="2" id="KW-1185">Reference proteome</keyword>
<gene>
    <name evidence="1" type="ordered locus">Tpen_0034</name>
</gene>
<evidence type="ECO:0000313" key="1">
    <source>
        <dbReference type="EMBL" id="ABL77444.1"/>
    </source>
</evidence>
<dbReference type="HOGENOM" id="CLU_1850739_0_0_2"/>
<dbReference type="EnsemblBacteria" id="ABL77444">
    <property type="protein sequence ID" value="ABL77444"/>
    <property type="gene ID" value="Tpen_0034"/>
</dbReference>
<dbReference type="EMBL" id="CP000505">
    <property type="protein sequence ID" value="ABL77444.1"/>
    <property type="molecule type" value="Genomic_DNA"/>
</dbReference>
<dbReference type="STRING" id="368408.Tpen_0034"/>
<name>A1RW64_THEPD</name>